<keyword evidence="1" id="KW-1133">Transmembrane helix</keyword>
<evidence type="ECO:0000313" key="2">
    <source>
        <dbReference type="EMBL" id="MFD2916235.1"/>
    </source>
</evidence>
<protein>
    <recommendedName>
        <fullName evidence="4">DUF4258 domain-containing protein</fullName>
    </recommendedName>
</protein>
<reference evidence="3" key="1">
    <citation type="journal article" date="2019" name="Int. J. Syst. Evol. Microbiol.">
        <title>The Global Catalogue of Microorganisms (GCM) 10K type strain sequencing project: providing services to taxonomists for standard genome sequencing and annotation.</title>
        <authorList>
            <consortium name="The Broad Institute Genomics Platform"/>
            <consortium name="The Broad Institute Genome Sequencing Center for Infectious Disease"/>
            <person name="Wu L."/>
            <person name="Ma J."/>
        </authorList>
    </citation>
    <scope>NUCLEOTIDE SEQUENCE [LARGE SCALE GENOMIC DNA]</scope>
    <source>
        <strain evidence="3">KCTC 32514</strain>
    </source>
</reference>
<dbReference type="RefSeq" id="WP_194508242.1">
    <property type="nucleotide sequence ID" value="NZ_JADILU010000004.1"/>
</dbReference>
<proteinExistence type="predicted"/>
<sequence length="126" mass="14438">MKHFLIILSVLAIFLIAIYGGLHFFGNLIYNTKSCDRFNIDNIELRTGVNIPKIVTSNCECKDNNKISKFIIDSVKVDLDDYISKNEFTRVGNLYVKENDNSNSTYKVTFEKQTAELIINLTYKGN</sequence>
<organism evidence="2 3">
    <name type="scientific">Psychroserpens luteus</name>
    <dbReference type="NCBI Taxonomy" id="1434066"/>
    <lineage>
        <taxon>Bacteria</taxon>
        <taxon>Pseudomonadati</taxon>
        <taxon>Bacteroidota</taxon>
        <taxon>Flavobacteriia</taxon>
        <taxon>Flavobacteriales</taxon>
        <taxon>Flavobacteriaceae</taxon>
        <taxon>Psychroserpens</taxon>
    </lineage>
</organism>
<keyword evidence="1" id="KW-0472">Membrane</keyword>
<keyword evidence="3" id="KW-1185">Reference proteome</keyword>
<evidence type="ECO:0000313" key="3">
    <source>
        <dbReference type="Proteomes" id="UP001597548"/>
    </source>
</evidence>
<keyword evidence="1" id="KW-0812">Transmembrane</keyword>
<accession>A0ABW5ZUY4</accession>
<comment type="caution">
    <text evidence="2">The sequence shown here is derived from an EMBL/GenBank/DDBJ whole genome shotgun (WGS) entry which is preliminary data.</text>
</comment>
<name>A0ABW5ZUY4_9FLAO</name>
<dbReference type="Proteomes" id="UP001597548">
    <property type="component" value="Unassembled WGS sequence"/>
</dbReference>
<evidence type="ECO:0008006" key="4">
    <source>
        <dbReference type="Google" id="ProtNLM"/>
    </source>
</evidence>
<dbReference type="EMBL" id="JBHUOS010000009">
    <property type="protein sequence ID" value="MFD2916235.1"/>
    <property type="molecule type" value="Genomic_DNA"/>
</dbReference>
<gene>
    <name evidence="2" type="ORF">ACFS29_11335</name>
</gene>
<feature type="transmembrane region" description="Helical" evidence="1">
    <location>
        <begin position="6"/>
        <end position="30"/>
    </location>
</feature>
<evidence type="ECO:0000256" key="1">
    <source>
        <dbReference type="SAM" id="Phobius"/>
    </source>
</evidence>